<reference evidence="1 2" key="1">
    <citation type="submission" date="2013-01" db="EMBL/GenBank/DDBJ databases">
        <authorList>
            <person name="Harkins D.M."/>
            <person name="Durkin A.S."/>
            <person name="Brinkac L.M."/>
            <person name="Haft D.H."/>
            <person name="Selengut J.D."/>
            <person name="Sanka R."/>
            <person name="DePew J."/>
            <person name="Purushe J."/>
            <person name="Whelen A.C."/>
            <person name="Vinetz J.M."/>
            <person name="Sutton G.G."/>
            <person name="Nierman W.C."/>
            <person name="Fouts D.E."/>
        </authorList>
    </citation>
    <scope>NUCLEOTIDE SEQUENCE [LARGE SCALE GENOMIC DNA]</scope>
    <source>
        <strain evidence="1 2">2001034031</strain>
    </source>
</reference>
<sequence length="38" mass="4636">DILFIRNFEFFLQELGRSGILREMEDKYFNKSEWVPAP</sequence>
<comment type="caution">
    <text evidence="1">The sequence shown here is derived from an EMBL/GenBank/DDBJ whole genome shotgun (WGS) entry which is preliminary data.</text>
</comment>
<accession>M6Y545</accession>
<dbReference type="Proteomes" id="UP000012138">
    <property type="component" value="Unassembled WGS sequence"/>
</dbReference>
<protein>
    <submittedName>
        <fullName evidence="1">Uncharacterized protein</fullName>
    </submittedName>
</protein>
<feature type="non-terminal residue" evidence="1">
    <location>
        <position position="1"/>
    </location>
</feature>
<proteinExistence type="predicted"/>
<dbReference type="AlphaFoldDB" id="M6Y545"/>
<evidence type="ECO:0000313" key="1">
    <source>
        <dbReference type="EMBL" id="EMO87066.1"/>
    </source>
</evidence>
<organism evidence="1 2">
    <name type="scientific">Leptospira noguchii str. 2001034031</name>
    <dbReference type="NCBI Taxonomy" id="1193053"/>
    <lineage>
        <taxon>Bacteria</taxon>
        <taxon>Pseudomonadati</taxon>
        <taxon>Spirochaetota</taxon>
        <taxon>Spirochaetia</taxon>
        <taxon>Leptospirales</taxon>
        <taxon>Leptospiraceae</taxon>
        <taxon>Leptospira</taxon>
    </lineage>
</organism>
<dbReference type="EMBL" id="AKXB02000168">
    <property type="protein sequence ID" value="EMO87066.1"/>
    <property type="molecule type" value="Genomic_DNA"/>
</dbReference>
<gene>
    <name evidence="1" type="ORF">LEP1GSC024_2430</name>
</gene>
<name>M6Y545_9LEPT</name>
<evidence type="ECO:0000313" key="2">
    <source>
        <dbReference type="Proteomes" id="UP000012138"/>
    </source>
</evidence>